<sequence>MTRGANGFAARRFPSTWMRYSDGGNDPRLRCGGSSPDRTRHDRVHDRERLPESSSPVVQLGAPGEENRTLSPEEAAEIEPPEHIQADITFMQMMIEHHDQAVTMTGWVDERTTDRDLRLFAERMRLSQDSEIEFMAEWLQDRGTPLRGDHAAHTAETMPGMLTAEQLEQLEAAEGEDFERLFLQFMIQHHNGALEMVEDLRAAGGGMEIMISRFANDVAGDQSIEIARMQQMLAELDS</sequence>
<dbReference type="Gene3D" id="1.20.1260.10">
    <property type="match status" value="1"/>
</dbReference>
<dbReference type="InterPro" id="IPR012347">
    <property type="entry name" value="Ferritin-like"/>
</dbReference>
<dbReference type="Proteomes" id="UP001321477">
    <property type="component" value="Chromosome"/>
</dbReference>
<accession>A0ABN6YH12</accession>
<protein>
    <recommendedName>
        <fullName evidence="2">DUF305 domain-containing protein</fullName>
    </recommendedName>
</protein>
<feature type="region of interest" description="Disordered" evidence="1">
    <location>
        <begin position="19"/>
        <end position="74"/>
    </location>
</feature>
<organism evidence="3 4">
    <name type="scientific">Agromyces marinus</name>
    <dbReference type="NCBI Taxonomy" id="1389020"/>
    <lineage>
        <taxon>Bacteria</taxon>
        <taxon>Bacillati</taxon>
        <taxon>Actinomycetota</taxon>
        <taxon>Actinomycetes</taxon>
        <taxon>Micrococcales</taxon>
        <taxon>Microbacteriaceae</taxon>
        <taxon>Agromyces</taxon>
    </lineage>
</organism>
<feature type="compositionally biased region" description="Basic and acidic residues" evidence="1">
    <location>
        <begin position="37"/>
        <end position="51"/>
    </location>
</feature>
<dbReference type="PANTHER" id="PTHR36933">
    <property type="entry name" value="SLL0788 PROTEIN"/>
    <property type="match status" value="1"/>
</dbReference>
<reference evidence="4" key="1">
    <citation type="journal article" date="2019" name="Int. J. Syst. Evol. Microbiol.">
        <title>The Global Catalogue of Microorganisms (GCM) 10K type strain sequencing project: providing services to taxonomists for standard genome sequencing and annotation.</title>
        <authorList>
            <consortium name="The Broad Institute Genomics Platform"/>
            <consortium name="The Broad Institute Genome Sequencing Center for Infectious Disease"/>
            <person name="Wu L."/>
            <person name="Ma J."/>
        </authorList>
    </citation>
    <scope>NUCLEOTIDE SEQUENCE [LARGE SCALE GENOMIC DNA]</scope>
    <source>
        <strain evidence="4">NBRC 109019</strain>
    </source>
</reference>
<evidence type="ECO:0000256" key="1">
    <source>
        <dbReference type="SAM" id="MobiDB-lite"/>
    </source>
</evidence>
<gene>
    <name evidence="3" type="ORF">GCM10025870_18010</name>
</gene>
<feature type="domain" description="DUF305" evidence="2">
    <location>
        <begin position="87"/>
        <end position="233"/>
    </location>
</feature>
<evidence type="ECO:0000259" key="2">
    <source>
        <dbReference type="Pfam" id="PF03713"/>
    </source>
</evidence>
<dbReference type="InterPro" id="IPR005183">
    <property type="entry name" value="DUF305_CopM-like"/>
</dbReference>
<dbReference type="PANTHER" id="PTHR36933:SF1">
    <property type="entry name" value="SLL0788 PROTEIN"/>
    <property type="match status" value="1"/>
</dbReference>
<evidence type="ECO:0000313" key="3">
    <source>
        <dbReference type="EMBL" id="BDZ54728.1"/>
    </source>
</evidence>
<dbReference type="Pfam" id="PF03713">
    <property type="entry name" value="DUF305"/>
    <property type="match status" value="1"/>
</dbReference>
<evidence type="ECO:0000313" key="4">
    <source>
        <dbReference type="Proteomes" id="UP001321477"/>
    </source>
</evidence>
<name>A0ABN6YH12_9MICO</name>
<keyword evidence="4" id="KW-1185">Reference proteome</keyword>
<proteinExistence type="predicted"/>
<dbReference type="EMBL" id="AP027734">
    <property type="protein sequence ID" value="BDZ54728.1"/>
    <property type="molecule type" value="Genomic_DNA"/>
</dbReference>